<dbReference type="InterPro" id="IPR028939">
    <property type="entry name" value="P5C_Rdtase_cat_N"/>
</dbReference>
<gene>
    <name evidence="4" type="primary">proC</name>
    <name evidence="9" type="ORF">SAMN04488556_3132</name>
</gene>
<dbReference type="Pfam" id="PF14748">
    <property type="entry name" value="P5CR_dimer"/>
    <property type="match status" value="1"/>
</dbReference>
<keyword evidence="3 4" id="KW-0560">Oxidoreductase</keyword>
<evidence type="ECO:0000259" key="7">
    <source>
        <dbReference type="Pfam" id="PF03807"/>
    </source>
</evidence>
<evidence type="ECO:0000256" key="3">
    <source>
        <dbReference type="ARBA" id="ARBA00023002"/>
    </source>
</evidence>
<dbReference type="PIRSF" id="PIRSF000193">
    <property type="entry name" value="Pyrrol-5-carb_rd"/>
    <property type="match status" value="1"/>
</dbReference>
<dbReference type="PANTHER" id="PTHR11645">
    <property type="entry name" value="PYRROLINE-5-CARBOXYLATE REDUCTASE"/>
    <property type="match status" value="1"/>
</dbReference>
<keyword evidence="4" id="KW-0641">Proline biosynthesis</keyword>
<accession>A0A1I6THZ3</accession>
<dbReference type="NCBIfam" id="TIGR00112">
    <property type="entry name" value="proC"/>
    <property type="match status" value="1"/>
</dbReference>
<feature type="domain" description="Pyrroline-5-carboxylate reductase catalytic N-terminal" evidence="7">
    <location>
        <begin position="4"/>
        <end position="91"/>
    </location>
</feature>
<evidence type="ECO:0000256" key="1">
    <source>
        <dbReference type="ARBA" id="ARBA00005525"/>
    </source>
</evidence>
<dbReference type="SUPFAM" id="SSF48179">
    <property type="entry name" value="6-phosphogluconate dehydrogenase C-terminal domain-like"/>
    <property type="match status" value="1"/>
</dbReference>
<keyword evidence="10" id="KW-1185">Reference proteome</keyword>
<evidence type="ECO:0000256" key="4">
    <source>
        <dbReference type="HAMAP-Rule" id="MF_01925"/>
    </source>
</evidence>
<dbReference type="EMBL" id="FOZS01000003">
    <property type="protein sequence ID" value="SFS88833.1"/>
    <property type="molecule type" value="Genomic_DNA"/>
</dbReference>
<feature type="binding site" evidence="6">
    <location>
        <begin position="7"/>
        <end position="12"/>
    </location>
    <ligand>
        <name>NADP(+)</name>
        <dbReference type="ChEBI" id="CHEBI:58349"/>
    </ligand>
</feature>
<dbReference type="GO" id="GO:0055129">
    <property type="term" value="P:L-proline biosynthetic process"/>
    <property type="evidence" value="ECO:0007669"/>
    <property type="project" value="UniProtKB-UniRule"/>
</dbReference>
<comment type="catalytic activity">
    <reaction evidence="4">
        <text>L-proline + NADP(+) = (S)-1-pyrroline-5-carboxylate + NADPH + 2 H(+)</text>
        <dbReference type="Rhea" id="RHEA:14109"/>
        <dbReference type="ChEBI" id="CHEBI:15378"/>
        <dbReference type="ChEBI" id="CHEBI:17388"/>
        <dbReference type="ChEBI" id="CHEBI:57783"/>
        <dbReference type="ChEBI" id="CHEBI:58349"/>
        <dbReference type="ChEBI" id="CHEBI:60039"/>
        <dbReference type="EC" id="1.5.1.2"/>
    </reaction>
</comment>
<keyword evidence="4" id="KW-0963">Cytoplasm</keyword>
<comment type="subcellular location">
    <subcellularLocation>
        <location evidence="4">Cytoplasm</location>
    </subcellularLocation>
</comment>
<dbReference type="Proteomes" id="UP000199199">
    <property type="component" value="Unassembled WGS sequence"/>
</dbReference>
<organism evidence="9 10">
    <name type="scientific">Halostagnicola kamekurae</name>
    <dbReference type="NCBI Taxonomy" id="619731"/>
    <lineage>
        <taxon>Archaea</taxon>
        <taxon>Methanobacteriati</taxon>
        <taxon>Methanobacteriota</taxon>
        <taxon>Stenosarchaea group</taxon>
        <taxon>Halobacteria</taxon>
        <taxon>Halobacteriales</taxon>
        <taxon>Natrialbaceae</taxon>
        <taxon>Halostagnicola</taxon>
    </lineage>
</organism>
<dbReference type="InterPro" id="IPR029036">
    <property type="entry name" value="P5CR_dimer"/>
</dbReference>
<dbReference type="AlphaFoldDB" id="A0A1I6THZ3"/>
<dbReference type="InterPro" id="IPR036291">
    <property type="entry name" value="NAD(P)-bd_dom_sf"/>
</dbReference>
<dbReference type="InterPro" id="IPR008927">
    <property type="entry name" value="6-PGluconate_DH-like_C_sf"/>
</dbReference>
<comment type="pathway">
    <text evidence="4">Amino-acid biosynthesis; L-proline biosynthesis; L-proline from L-glutamate 5-semialdehyde: step 1/1.</text>
</comment>
<evidence type="ECO:0000313" key="9">
    <source>
        <dbReference type="EMBL" id="SFS88833.1"/>
    </source>
</evidence>
<comment type="function">
    <text evidence="4">Catalyzes the reduction of 1-pyrroline-5-carboxylate (PCA) to L-proline.</text>
</comment>
<evidence type="ECO:0000256" key="2">
    <source>
        <dbReference type="ARBA" id="ARBA00022857"/>
    </source>
</evidence>
<sequence length="258" mass="26812">MVHVSVIGCGNMGSALVRGLARNGTHTVTACDVDPQALEAVSELCSNTTTDLETAAEADIVFSVVKPDITASIVEDLDLSAEQTLVSIAAGVSTDVLEARTDATVVRLMPNLAAESGNMAGAISGETIDDDVVAVLEEVGIVVEIDEDQMDIATAVNGSGPAFVFYLLNAVKQAGVSSGLDPEKAEVLAAQTFKGAAETVLRDDRSTDELIEAVCSPKGTTIEGMNVLRESTVEETVEAAVIAAEERSRELAEEVSNE</sequence>
<name>A0A1I6THZ3_9EURY</name>
<dbReference type="PANTHER" id="PTHR11645:SF0">
    <property type="entry name" value="PYRROLINE-5-CARBOXYLATE REDUCTASE 3"/>
    <property type="match status" value="1"/>
</dbReference>
<dbReference type="GO" id="GO:0005737">
    <property type="term" value="C:cytoplasm"/>
    <property type="evidence" value="ECO:0007669"/>
    <property type="project" value="UniProtKB-SubCell"/>
</dbReference>
<reference evidence="10" key="1">
    <citation type="submission" date="2016-10" db="EMBL/GenBank/DDBJ databases">
        <authorList>
            <person name="Varghese N."/>
            <person name="Submissions S."/>
        </authorList>
    </citation>
    <scope>NUCLEOTIDE SEQUENCE [LARGE SCALE GENOMIC DNA]</scope>
    <source>
        <strain evidence="10">DSM 22427</strain>
    </source>
</reference>
<evidence type="ECO:0000256" key="6">
    <source>
        <dbReference type="PIRSR" id="PIRSR000193-1"/>
    </source>
</evidence>
<proteinExistence type="inferred from homology"/>
<evidence type="ECO:0000313" key="10">
    <source>
        <dbReference type="Proteomes" id="UP000199199"/>
    </source>
</evidence>
<dbReference type="OrthoDB" id="25257at2157"/>
<feature type="domain" description="Pyrroline-5-carboxylate reductase dimerisation" evidence="8">
    <location>
        <begin position="147"/>
        <end position="251"/>
    </location>
</feature>
<evidence type="ECO:0000259" key="8">
    <source>
        <dbReference type="Pfam" id="PF14748"/>
    </source>
</evidence>
<keyword evidence="2 4" id="KW-0521">NADP</keyword>
<keyword evidence="4" id="KW-0028">Amino-acid biosynthesis</keyword>
<dbReference type="UniPathway" id="UPA00098">
    <property type="reaction ID" value="UER00361"/>
</dbReference>
<dbReference type="InterPro" id="IPR000304">
    <property type="entry name" value="Pyrroline-COOH_reductase"/>
</dbReference>
<dbReference type="Gene3D" id="3.40.50.720">
    <property type="entry name" value="NAD(P)-binding Rossmann-like Domain"/>
    <property type="match status" value="1"/>
</dbReference>
<dbReference type="EC" id="1.5.1.2" evidence="4 5"/>
<evidence type="ECO:0000256" key="5">
    <source>
        <dbReference type="NCBIfam" id="TIGR00112"/>
    </source>
</evidence>
<dbReference type="HAMAP" id="MF_01925">
    <property type="entry name" value="P5C_reductase"/>
    <property type="match status" value="1"/>
</dbReference>
<dbReference type="Pfam" id="PF03807">
    <property type="entry name" value="F420_oxidored"/>
    <property type="match status" value="1"/>
</dbReference>
<comment type="similarity">
    <text evidence="1 4">Belongs to the pyrroline-5-carboxylate reductase family.</text>
</comment>
<protein>
    <recommendedName>
        <fullName evidence="4 5">Pyrroline-5-carboxylate reductase</fullName>
        <shortName evidence="4">P5C reductase</shortName>
        <shortName evidence="4">P5CR</shortName>
        <ecNumber evidence="4 5">1.5.1.2</ecNumber>
    </recommendedName>
    <alternativeName>
        <fullName evidence="4">PCA reductase</fullName>
    </alternativeName>
</protein>
<comment type="catalytic activity">
    <reaction evidence="4">
        <text>L-proline + NAD(+) = (S)-1-pyrroline-5-carboxylate + NADH + 2 H(+)</text>
        <dbReference type="Rhea" id="RHEA:14105"/>
        <dbReference type="ChEBI" id="CHEBI:15378"/>
        <dbReference type="ChEBI" id="CHEBI:17388"/>
        <dbReference type="ChEBI" id="CHEBI:57540"/>
        <dbReference type="ChEBI" id="CHEBI:57945"/>
        <dbReference type="ChEBI" id="CHEBI:60039"/>
        <dbReference type="EC" id="1.5.1.2"/>
    </reaction>
</comment>
<dbReference type="Gene3D" id="1.10.3730.10">
    <property type="entry name" value="ProC C-terminal domain-like"/>
    <property type="match status" value="1"/>
</dbReference>
<dbReference type="GO" id="GO:0004735">
    <property type="term" value="F:pyrroline-5-carboxylate reductase activity"/>
    <property type="evidence" value="ECO:0007669"/>
    <property type="project" value="UniProtKB-UniRule"/>
</dbReference>
<dbReference type="RefSeq" id="WP_092905823.1">
    <property type="nucleotide sequence ID" value="NZ_FOZS01000003.1"/>
</dbReference>
<dbReference type="SUPFAM" id="SSF51735">
    <property type="entry name" value="NAD(P)-binding Rossmann-fold domains"/>
    <property type="match status" value="1"/>
</dbReference>
<dbReference type="FunFam" id="1.10.3730.10:FF:000001">
    <property type="entry name" value="Pyrroline-5-carboxylate reductase"/>
    <property type="match status" value="1"/>
</dbReference>